<evidence type="ECO:0000313" key="3">
    <source>
        <dbReference type="EMBL" id="KRZ56816.1"/>
    </source>
</evidence>
<keyword evidence="4" id="KW-1185">Reference proteome</keyword>
<accession>A0A0V1LBE5</accession>
<organism evidence="3 4">
    <name type="scientific">Trichinella nativa</name>
    <dbReference type="NCBI Taxonomy" id="6335"/>
    <lineage>
        <taxon>Eukaryota</taxon>
        <taxon>Metazoa</taxon>
        <taxon>Ecdysozoa</taxon>
        <taxon>Nematoda</taxon>
        <taxon>Enoplea</taxon>
        <taxon>Dorylaimia</taxon>
        <taxon>Trichinellida</taxon>
        <taxon>Trichinellidae</taxon>
        <taxon>Trichinella</taxon>
    </lineage>
</organism>
<keyword evidence="2" id="KW-1133">Transmembrane helix</keyword>
<reference evidence="3 4" key="1">
    <citation type="submission" date="2015-05" db="EMBL/GenBank/DDBJ databases">
        <title>Evolution of Trichinella species and genotypes.</title>
        <authorList>
            <person name="Korhonen P.K."/>
            <person name="Edoardo P."/>
            <person name="Giuseppe L.R."/>
            <person name="Gasser R.B."/>
        </authorList>
    </citation>
    <scope>NUCLEOTIDE SEQUENCE [LARGE SCALE GENOMIC DNA]</scope>
    <source>
        <strain evidence="3">ISS10</strain>
    </source>
</reference>
<gene>
    <name evidence="3" type="ORF">T02_892</name>
</gene>
<dbReference type="Proteomes" id="UP000054721">
    <property type="component" value="Unassembled WGS sequence"/>
</dbReference>
<proteinExistence type="predicted"/>
<protein>
    <submittedName>
        <fullName evidence="3">Uncharacterized protein</fullName>
    </submittedName>
</protein>
<comment type="caution">
    <text evidence="3">The sequence shown here is derived from an EMBL/GenBank/DDBJ whole genome shotgun (WGS) entry which is preliminary data.</text>
</comment>
<sequence>MSMTGGPKNLLRPEMTATHTHTAVLFCLCIKLLFLFYFCFDVVERSSTTSRKASVTKISVNTCQVSVTNVETLPAKSDESAFPRFRPTQIKDTTGSPSRLGPPGNFQV</sequence>
<dbReference type="EMBL" id="JYDW01000087">
    <property type="protein sequence ID" value="KRZ56816.1"/>
    <property type="molecule type" value="Genomic_DNA"/>
</dbReference>
<feature type="transmembrane region" description="Helical" evidence="2">
    <location>
        <begin position="20"/>
        <end position="43"/>
    </location>
</feature>
<evidence type="ECO:0000313" key="4">
    <source>
        <dbReference type="Proteomes" id="UP000054721"/>
    </source>
</evidence>
<evidence type="ECO:0000256" key="2">
    <source>
        <dbReference type="SAM" id="Phobius"/>
    </source>
</evidence>
<evidence type="ECO:0000256" key="1">
    <source>
        <dbReference type="SAM" id="MobiDB-lite"/>
    </source>
</evidence>
<keyword evidence="2" id="KW-0812">Transmembrane</keyword>
<dbReference type="AlphaFoldDB" id="A0A0V1LBE5"/>
<name>A0A0V1LBE5_9BILA</name>
<feature type="region of interest" description="Disordered" evidence="1">
    <location>
        <begin position="78"/>
        <end position="108"/>
    </location>
</feature>
<keyword evidence="2" id="KW-0472">Membrane</keyword>